<dbReference type="Pfam" id="PF01930">
    <property type="entry name" value="Cas_Cas4"/>
    <property type="match status" value="1"/>
</dbReference>
<keyword evidence="3 9" id="KW-0378">Hydrolase</keyword>
<evidence type="ECO:0000256" key="1">
    <source>
        <dbReference type="ARBA" id="ARBA00022722"/>
    </source>
</evidence>
<dbReference type="GO" id="GO:0051536">
    <property type="term" value="F:iron-sulfur cluster binding"/>
    <property type="evidence" value="ECO:0007669"/>
    <property type="project" value="UniProtKB-KW"/>
</dbReference>
<dbReference type="EC" id="3.1.12.1" evidence="9"/>
<evidence type="ECO:0000256" key="4">
    <source>
        <dbReference type="ARBA" id="ARBA00022839"/>
    </source>
</evidence>
<dbReference type="AlphaFoldDB" id="A0A4R1N7L8"/>
<evidence type="ECO:0000313" key="11">
    <source>
        <dbReference type="EMBL" id="TCK98663.1"/>
    </source>
</evidence>
<comment type="cofactor">
    <cofactor evidence="9">
        <name>Mg(2+)</name>
        <dbReference type="ChEBI" id="CHEBI:18420"/>
    </cofactor>
    <cofactor evidence="9">
        <name>Mn(2+)</name>
        <dbReference type="ChEBI" id="CHEBI:29035"/>
    </cofactor>
    <text evidence="9">Mg(2+) or Mn(2+) required for ssDNA cleavage activity.</text>
</comment>
<keyword evidence="2 9" id="KW-0479">Metal-binding</keyword>
<dbReference type="EMBL" id="SMGQ01000011">
    <property type="protein sequence ID" value="TCK98663.1"/>
    <property type="molecule type" value="Genomic_DNA"/>
</dbReference>
<keyword evidence="6 9" id="KW-0411">Iron-sulfur</keyword>
<evidence type="ECO:0000256" key="9">
    <source>
        <dbReference type="RuleBase" id="RU365022"/>
    </source>
</evidence>
<dbReference type="NCBIfam" id="TIGR00372">
    <property type="entry name" value="cas4"/>
    <property type="match status" value="1"/>
</dbReference>
<feature type="domain" description="DUF83" evidence="10">
    <location>
        <begin position="4"/>
        <end position="164"/>
    </location>
</feature>
<dbReference type="InterPro" id="IPR022765">
    <property type="entry name" value="Dna2/Cas4_DUF83"/>
</dbReference>
<comment type="caution">
    <text evidence="11">The sequence shown here is derived from an EMBL/GenBank/DDBJ whole genome shotgun (WGS) entry which is preliminary data.</text>
</comment>
<evidence type="ECO:0000256" key="2">
    <source>
        <dbReference type="ARBA" id="ARBA00022723"/>
    </source>
</evidence>
<evidence type="ECO:0000313" key="12">
    <source>
        <dbReference type="Proteomes" id="UP000294545"/>
    </source>
</evidence>
<evidence type="ECO:0000259" key="10">
    <source>
        <dbReference type="Pfam" id="PF01930"/>
    </source>
</evidence>
<keyword evidence="12" id="KW-1185">Reference proteome</keyword>
<evidence type="ECO:0000256" key="6">
    <source>
        <dbReference type="ARBA" id="ARBA00023014"/>
    </source>
</evidence>
<comment type="cofactor">
    <cofactor evidence="9">
        <name>iron-sulfur cluster</name>
        <dbReference type="ChEBI" id="CHEBI:30408"/>
    </cofactor>
</comment>
<evidence type="ECO:0000256" key="3">
    <source>
        <dbReference type="ARBA" id="ARBA00022801"/>
    </source>
</evidence>
<dbReference type="GO" id="GO:0051607">
    <property type="term" value="P:defense response to virus"/>
    <property type="evidence" value="ECO:0007669"/>
    <property type="project" value="UniProtKB-KW"/>
</dbReference>
<keyword evidence="5 9" id="KW-0408">Iron</keyword>
<comment type="function">
    <text evidence="9">CRISPR (clustered regularly interspaced short palindromic repeat) is an adaptive immune system that provides protection against mobile genetic elements (viruses, transposable elements and conjugative plasmids). CRISPR clusters contain sequences complementary to antecedent mobile elements and target invading nucleic acids. CRISPR clusters are transcribed and processed into CRISPR RNA (crRNA).</text>
</comment>
<evidence type="ECO:0000256" key="5">
    <source>
        <dbReference type="ARBA" id="ARBA00023004"/>
    </source>
</evidence>
<keyword evidence="4 9" id="KW-0269">Exonuclease</keyword>
<dbReference type="InterPro" id="IPR013343">
    <property type="entry name" value="CRISPR-assoc_prot_Cas4"/>
</dbReference>
<name>A0A4R1N7L8_9FIRM</name>
<evidence type="ECO:0000256" key="8">
    <source>
        <dbReference type="ARBA" id="ARBA00023211"/>
    </source>
</evidence>
<dbReference type="OrthoDB" id="9794720at2"/>
<evidence type="ECO:0000256" key="7">
    <source>
        <dbReference type="ARBA" id="ARBA00023118"/>
    </source>
</evidence>
<gene>
    <name evidence="11" type="ORF">EDC19_1096</name>
</gene>
<dbReference type="RefSeq" id="WP_132281664.1">
    <property type="nucleotide sequence ID" value="NZ_SMGQ01000011.1"/>
</dbReference>
<proteinExistence type="inferred from homology"/>
<keyword evidence="1 9" id="KW-0540">Nuclease</keyword>
<dbReference type="PANTHER" id="PTHR37168">
    <property type="entry name" value="CRISPR-ASSOCIATED EXONUCLEASE CAS4"/>
    <property type="match status" value="1"/>
</dbReference>
<sequence>MNITGTLMNYYFHCQRQCYLFGNRLNLETNSEDVKIGKVLHELRSDGKDNAEISIDNIKIDKLTEDYLVEIKKSDADITAVKWQVLLYLYILKEKGIHKKGKIEVIEKKKTDKKIIYVELDEKKEKELIDLIDEIDTLINQDIIPPVIHQPTCKKCAYYEYCYI</sequence>
<protein>
    <recommendedName>
        <fullName evidence="9">CRISPR-associated exonuclease Cas4</fullName>
        <ecNumber evidence="9">3.1.12.1</ecNumber>
    </recommendedName>
</protein>
<keyword evidence="8 9" id="KW-0464">Manganese</keyword>
<dbReference type="GO" id="GO:0046872">
    <property type="term" value="F:metal ion binding"/>
    <property type="evidence" value="ECO:0007669"/>
    <property type="project" value="UniProtKB-KW"/>
</dbReference>
<dbReference type="PANTHER" id="PTHR37168:SF2">
    <property type="entry name" value="CRISPR-ASSOCIATED EXONUCLEASE CAS4"/>
    <property type="match status" value="1"/>
</dbReference>
<dbReference type="InterPro" id="IPR011604">
    <property type="entry name" value="PDDEXK-like_dom_sf"/>
</dbReference>
<organism evidence="11 12">
    <name type="scientific">Natranaerovirga hydrolytica</name>
    <dbReference type="NCBI Taxonomy" id="680378"/>
    <lineage>
        <taxon>Bacteria</taxon>
        <taxon>Bacillati</taxon>
        <taxon>Bacillota</taxon>
        <taxon>Clostridia</taxon>
        <taxon>Lachnospirales</taxon>
        <taxon>Natranaerovirgaceae</taxon>
        <taxon>Natranaerovirga</taxon>
    </lineage>
</organism>
<accession>A0A4R1N7L8</accession>
<dbReference type="GO" id="GO:0004527">
    <property type="term" value="F:exonuclease activity"/>
    <property type="evidence" value="ECO:0007669"/>
    <property type="project" value="UniProtKB-KW"/>
</dbReference>
<comment type="similarity">
    <text evidence="9">Belongs to the CRISPR-associated exonuclease Cas4 family.</text>
</comment>
<dbReference type="Proteomes" id="UP000294545">
    <property type="component" value="Unassembled WGS sequence"/>
</dbReference>
<dbReference type="Gene3D" id="3.90.320.10">
    <property type="match status" value="1"/>
</dbReference>
<reference evidence="11 12" key="1">
    <citation type="submission" date="2019-03" db="EMBL/GenBank/DDBJ databases">
        <title>Genomic Encyclopedia of Type Strains, Phase IV (KMG-IV): sequencing the most valuable type-strain genomes for metagenomic binning, comparative biology and taxonomic classification.</title>
        <authorList>
            <person name="Goeker M."/>
        </authorList>
    </citation>
    <scope>NUCLEOTIDE SEQUENCE [LARGE SCALE GENOMIC DNA]</scope>
    <source>
        <strain evidence="11 12">DSM 24176</strain>
    </source>
</reference>
<keyword evidence="7 9" id="KW-0051">Antiviral defense</keyword>